<gene>
    <name evidence="2" type="ORF">DFR62_3384</name>
</gene>
<dbReference type="RefSeq" id="WP_121301314.1">
    <property type="nucleotide sequence ID" value="NZ_QBEW01000083.1"/>
</dbReference>
<accession>A0A497YET1</accession>
<protein>
    <submittedName>
        <fullName evidence="2">Uncharacterized protein</fullName>
    </submittedName>
</protein>
<dbReference type="Proteomes" id="UP000280791">
    <property type="component" value="Unassembled WGS sequence"/>
</dbReference>
<dbReference type="AlphaFoldDB" id="A0A497YET1"/>
<keyword evidence="1" id="KW-0472">Membrane</keyword>
<keyword evidence="1" id="KW-1133">Transmembrane helix</keyword>
<proteinExistence type="predicted"/>
<feature type="transmembrane region" description="Helical" evidence="1">
    <location>
        <begin position="7"/>
        <end position="27"/>
    </location>
</feature>
<dbReference type="OrthoDB" id="2870746at2"/>
<reference evidence="2 3" key="1">
    <citation type="submission" date="2018-10" db="EMBL/GenBank/DDBJ databases">
        <title>Genomic Encyclopedia of Type Strains, Phase IV (KMG-IV): sequencing the most valuable type-strain genomes for metagenomic binning, comparative biology and taxonomic classification.</title>
        <authorList>
            <person name="Goeker M."/>
        </authorList>
    </citation>
    <scope>NUCLEOTIDE SEQUENCE [LARGE SCALE GENOMIC DNA]</scope>
    <source>
        <strain evidence="2 3">DSM 20549</strain>
    </source>
</reference>
<organism evidence="2 3">
    <name type="scientific">Planococcus citreus</name>
    <dbReference type="NCBI Taxonomy" id="1373"/>
    <lineage>
        <taxon>Bacteria</taxon>
        <taxon>Bacillati</taxon>
        <taxon>Bacillota</taxon>
        <taxon>Bacilli</taxon>
        <taxon>Bacillales</taxon>
        <taxon>Caryophanaceae</taxon>
        <taxon>Planococcus</taxon>
    </lineage>
</organism>
<comment type="caution">
    <text evidence="2">The sequence shown here is derived from an EMBL/GenBank/DDBJ whole genome shotgun (WGS) entry which is preliminary data.</text>
</comment>
<keyword evidence="1" id="KW-0812">Transmembrane</keyword>
<keyword evidence="3" id="KW-1185">Reference proteome</keyword>
<evidence type="ECO:0000313" key="3">
    <source>
        <dbReference type="Proteomes" id="UP000280791"/>
    </source>
</evidence>
<evidence type="ECO:0000313" key="2">
    <source>
        <dbReference type="EMBL" id="RLJ81339.1"/>
    </source>
</evidence>
<dbReference type="EMBL" id="RCCP01000009">
    <property type="protein sequence ID" value="RLJ81339.1"/>
    <property type="molecule type" value="Genomic_DNA"/>
</dbReference>
<evidence type="ECO:0000256" key="1">
    <source>
        <dbReference type="SAM" id="Phobius"/>
    </source>
</evidence>
<sequence>MSKIVKLIISLVIVGLIFLGGFFVGNISKAEIMKEIKIGYEDVENSSKVIYEKVFTDVENSTTIDNFIMIYLNAKEIENPNIDLENPDMYIELNNPNASVGLIDSKVWFVDDGAIIGKRAGESWNQIDFYKIDESDVEYIKETVEYEGK</sequence>
<name>A0A497YET1_9BACL</name>